<name>A0AAF1KHM9_9PROT</name>
<comment type="similarity">
    <text evidence="1">Belongs to the RelE toxin family.</text>
</comment>
<dbReference type="AlphaFoldDB" id="A0AAF1KHM9"/>
<dbReference type="InterPro" id="IPR007712">
    <property type="entry name" value="RelE/ParE_toxin"/>
</dbReference>
<accession>A0AAF1KHM9</accession>
<dbReference type="Proteomes" id="UP001196068">
    <property type="component" value="Unassembled WGS sequence"/>
</dbReference>
<keyword evidence="2" id="KW-1277">Toxin-antitoxin system</keyword>
<comment type="caution">
    <text evidence="3">The sequence shown here is derived from an EMBL/GenBank/DDBJ whole genome shotgun (WGS) entry which is preliminary data.</text>
</comment>
<keyword evidence="4" id="KW-1185">Reference proteome</keyword>
<dbReference type="InterPro" id="IPR035093">
    <property type="entry name" value="RelE/ParE_toxin_dom_sf"/>
</dbReference>
<dbReference type="Pfam" id="PF05016">
    <property type="entry name" value="ParE_toxin"/>
    <property type="match status" value="1"/>
</dbReference>
<evidence type="ECO:0000256" key="2">
    <source>
        <dbReference type="ARBA" id="ARBA00022649"/>
    </source>
</evidence>
<dbReference type="EMBL" id="JAAEDH010000001">
    <property type="protein sequence ID" value="MBR0653610.1"/>
    <property type="molecule type" value="Genomic_DNA"/>
</dbReference>
<organism evidence="3 4">
    <name type="scientific">Plastoroseomonas arctica</name>
    <dbReference type="NCBI Taxonomy" id="1509237"/>
    <lineage>
        <taxon>Bacteria</taxon>
        <taxon>Pseudomonadati</taxon>
        <taxon>Pseudomonadota</taxon>
        <taxon>Alphaproteobacteria</taxon>
        <taxon>Acetobacterales</taxon>
        <taxon>Acetobacteraceae</taxon>
        <taxon>Plastoroseomonas</taxon>
    </lineage>
</organism>
<reference evidence="3" key="2">
    <citation type="journal article" date="2021" name="Syst. Appl. Microbiol.">
        <title>Roseomonas hellenica sp. nov., isolated from roots of wild-growing Alkanna tinctoria.</title>
        <authorList>
            <person name="Rat A."/>
            <person name="Naranjo H.D."/>
            <person name="Lebbe L."/>
            <person name="Cnockaert M."/>
            <person name="Krigas N."/>
            <person name="Grigoriadou K."/>
            <person name="Maloupa E."/>
            <person name="Willems A."/>
        </authorList>
    </citation>
    <scope>NUCLEOTIDE SEQUENCE</scope>
    <source>
        <strain evidence="3">LMG 28251</strain>
    </source>
</reference>
<evidence type="ECO:0000313" key="3">
    <source>
        <dbReference type="EMBL" id="MBR0653610.1"/>
    </source>
</evidence>
<gene>
    <name evidence="3" type="ORF">GXW79_00810</name>
</gene>
<evidence type="ECO:0000313" key="4">
    <source>
        <dbReference type="Proteomes" id="UP001196068"/>
    </source>
</evidence>
<dbReference type="InterPro" id="IPR051803">
    <property type="entry name" value="TA_system_RelE-like_toxin"/>
</dbReference>
<dbReference type="Gene3D" id="3.30.2310.20">
    <property type="entry name" value="RelE-like"/>
    <property type="match status" value="1"/>
</dbReference>
<sequence>MRLGGSGVARAQLRAARDHVAGDNPDAADALVSRSEAAAGRLMDFPEIGRPLGTDLRVFAIPRSPFRLVYRMAPEDGMILILAVWHGARQWPFGPA</sequence>
<proteinExistence type="inferred from homology"/>
<reference evidence="3" key="1">
    <citation type="submission" date="2020-01" db="EMBL/GenBank/DDBJ databases">
        <authorList>
            <person name="Rat A."/>
        </authorList>
    </citation>
    <scope>NUCLEOTIDE SEQUENCE</scope>
    <source>
        <strain evidence="3">LMG 28251</strain>
    </source>
</reference>
<protein>
    <submittedName>
        <fullName evidence="3">Type II toxin-antitoxin system RelE/ParE family toxin</fullName>
    </submittedName>
</protein>
<dbReference type="PANTHER" id="PTHR33755">
    <property type="entry name" value="TOXIN PARE1-RELATED"/>
    <property type="match status" value="1"/>
</dbReference>
<dbReference type="RefSeq" id="WP_211872306.1">
    <property type="nucleotide sequence ID" value="NZ_JAAEDH010000001.1"/>
</dbReference>
<evidence type="ECO:0000256" key="1">
    <source>
        <dbReference type="ARBA" id="ARBA00006226"/>
    </source>
</evidence>